<dbReference type="GO" id="GO:0005829">
    <property type="term" value="C:cytosol"/>
    <property type="evidence" value="ECO:0007669"/>
    <property type="project" value="TreeGrafter"/>
</dbReference>
<dbReference type="GO" id="GO:0006400">
    <property type="term" value="P:tRNA modification"/>
    <property type="evidence" value="ECO:0007669"/>
    <property type="project" value="InterPro"/>
</dbReference>
<evidence type="ECO:0000256" key="1">
    <source>
        <dbReference type="ARBA" id="ARBA00022598"/>
    </source>
</evidence>
<dbReference type="NCBIfam" id="NF004314">
    <property type="entry name" value="PRK05710.1-3"/>
    <property type="match status" value="1"/>
</dbReference>
<dbReference type="PANTHER" id="PTHR43311:SF1">
    <property type="entry name" value="GLUTAMYL-Q TRNA(ASP) SYNTHETASE"/>
    <property type="match status" value="1"/>
</dbReference>
<evidence type="ECO:0000259" key="9">
    <source>
        <dbReference type="Pfam" id="PF00749"/>
    </source>
</evidence>
<dbReference type="EMBL" id="FNSH01000001">
    <property type="protein sequence ID" value="SEB71934.1"/>
    <property type="molecule type" value="Genomic_DNA"/>
</dbReference>
<keyword evidence="8" id="KW-0648">Protein biosynthesis</keyword>
<feature type="binding site" evidence="7">
    <location>
        <position position="218"/>
    </location>
    <ligand>
        <name>L-glutamate</name>
        <dbReference type="ChEBI" id="CHEBI:29985"/>
    </ligand>
</feature>
<dbReference type="NCBIfam" id="NF004315">
    <property type="entry name" value="PRK05710.1-4"/>
    <property type="match status" value="1"/>
</dbReference>
<evidence type="ECO:0000256" key="3">
    <source>
        <dbReference type="ARBA" id="ARBA00022741"/>
    </source>
</evidence>
<feature type="binding site" evidence="7">
    <location>
        <begin position="17"/>
        <end position="21"/>
    </location>
    <ligand>
        <name>L-glutamate</name>
        <dbReference type="ChEBI" id="CHEBI:29985"/>
    </ligand>
</feature>
<dbReference type="AlphaFoldDB" id="A0AB38A6R3"/>
<feature type="binding site" evidence="7">
    <location>
        <position position="53"/>
    </location>
    <ligand>
        <name>L-glutamate</name>
        <dbReference type="ChEBI" id="CHEBI:29985"/>
    </ligand>
</feature>
<dbReference type="RefSeq" id="WP_002562897.1">
    <property type="nucleotide sequence ID" value="NZ_FNSH01000001.1"/>
</dbReference>
<keyword evidence="5 7" id="KW-0067">ATP-binding</keyword>
<feature type="binding site" evidence="7">
    <location>
        <position position="259"/>
    </location>
    <ligand>
        <name>ATP</name>
        <dbReference type="ChEBI" id="CHEBI:30616"/>
    </ligand>
</feature>
<evidence type="ECO:0000256" key="6">
    <source>
        <dbReference type="ARBA" id="ARBA00023146"/>
    </source>
</evidence>
<feature type="domain" description="Glutamyl/glutaminyl-tRNA synthetase class Ib catalytic" evidence="9">
    <location>
        <begin position="14"/>
        <end position="290"/>
    </location>
</feature>
<dbReference type="InterPro" id="IPR001412">
    <property type="entry name" value="aa-tRNA-synth_I_CS"/>
</dbReference>
<evidence type="ECO:0000256" key="7">
    <source>
        <dbReference type="HAMAP-Rule" id="MF_01428"/>
    </source>
</evidence>
<proteinExistence type="inferred from homology"/>
<dbReference type="EC" id="6.1.1.-" evidence="7"/>
<comment type="similarity">
    <text evidence="7">Belongs to the class-I aminoacyl-tRNA synthetase family. GluQ subfamily.</text>
</comment>
<evidence type="ECO:0000313" key="11">
    <source>
        <dbReference type="Proteomes" id="UP000183687"/>
    </source>
</evidence>
<dbReference type="InterPro" id="IPR000924">
    <property type="entry name" value="Glu/Gln-tRNA-synth"/>
</dbReference>
<dbReference type="SUPFAM" id="SSF52374">
    <property type="entry name" value="Nucleotidylyl transferase"/>
    <property type="match status" value="1"/>
</dbReference>
<evidence type="ECO:0000256" key="2">
    <source>
        <dbReference type="ARBA" id="ARBA00022723"/>
    </source>
</evidence>
<dbReference type="InterPro" id="IPR022380">
    <property type="entry name" value="Glu-Q_tRNA(Asp)_Synthase"/>
</dbReference>
<dbReference type="Gene3D" id="3.40.50.620">
    <property type="entry name" value="HUPs"/>
    <property type="match status" value="1"/>
</dbReference>
<dbReference type="GO" id="GO:0006424">
    <property type="term" value="P:glutamyl-tRNA aminoacylation"/>
    <property type="evidence" value="ECO:0007669"/>
    <property type="project" value="InterPro"/>
</dbReference>
<keyword evidence="3 7" id="KW-0547">Nucleotide-binding</keyword>
<dbReference type="PANTHER" id="PTHR43311">
    <property type="entry name" value="GLUTAMATE--TRNA LIGASE"/>
    <property type="match status" value="1"/>
</dbReference>
<feature type="binding site" evidence="7">
    <location>
        <position position="109"/>
    </location>
    <ligand>
        <name>Zn(2+)</name>
        <dbReference type="ChEBI" id="CHEBI:29105"/>
    </ligand>
</feature>
<accession>A0AB38A6R3</accession>
<keyword evidence="6 7" id="KW-0030">Aminoacyl-tRNA synthetase</keyword>
<dbReference type="PRINTS" id="PR00987">
    <property type="entry name" value="TRNASYNTHGLU"/>
</dbReference>
<keyword evidence="4 7" id="KW-0862">Zinc</keyword>
<sequence length="328" mass="36322">MQLQTYTFPHPTTVVGRFAPSPSGRMHLGNVFSLLVAWLSAKHTGGKIILRIEDIDPRAANPQQAQLLMADLEWLGLSWDEGPYFQSKRIKLYDQAIADLTNQGYTYPCFCTRAELHTGSAPHACDGKYVYPGTCRALTSEQRQQKAHEKMPSIRLRVPNQDDKAAVYSFSDLVQGVYRQNLATDCGDFIIRRGDGVYAYQLAVVLDDALMGVNQIVRGCDLVSSVPRQLYLQDLLGAPHPSYAHIPLLIAPDGHRLSKRNKDLDLGALRARGVLPQQIIGCLAHLLGLVPPNTALTPDELLASFSWDTLLECPQNIVVTSEIFDTNV</sequence>
<keyword evidence="1 7" id="KW-0436">Ligase</keyword>
<dbReference type="Pfam" id="PF00749">
    <property type="entry name" value="tRNA-synt_1c"/>
    <property type="match status" value="1"/>
</dbReference>
<evidence type="ECO:0000256" key="4">
    <source>
        <dbReference type="ARBA" id="ARBA00022833"/>
    </source>
</evidence>
<dbReference type="PROSITE" id="PS00178">
    <property type="entry name" value="AA_TRNA_LIGASE_I"/>
    <property type="match status" value="1"/>
</dbReference>
<dbReference type="InterPro" id="IPR020058">
    <property type="entry name" value="Glu/Gln-tRNA-synth_Ib_cat-dom"/>
</dbReference>
<dbReference type="InterPro" id="IPR014729">
    <property type="entry name" value="Rossmann-like_a/b/a_fold"/>
</dbReference>
<dbReference type="GO" id="GO:0004818">
    <property type="term" value="F:glutamate-tRNA ligase activity"/>
    <property type="evidence" value="ECO:0007669"/>
    <property type="project" value="TreeGrafter"/>
</dbReference>
<gene>
    <name evidence="7" type="primary">gluQ</name>
    <name evidence="10" type="ORF">SAMN04489746_0942</name>
</gene>
<comment type="caution">
    <text evidence="10">The sequence shown here is derived from an EMBL/GenBank/DDBJ whole genome shotgun (WGS) entry which is preliminary data.</text>
</comment>
<protein>
    <recommendedName>
        <fullName evidence="7">Glutamyl-Q tRNA(Asp) synthetase</fullName>
        <shortName evidence="7">Glu-Q-RSs</shortName>
        <ecNumber evidence="7">6.1.1.-</ecNumber>
    </recommendedName>
</protein>
<keyword evidence="2 7" id="KW-0479">Metal-binding</keyword>
<feature type="binding site" evidence="7">
    <location>
        <position position="200"/>
    </location>
    <ligand>
        <name>L-glutamate</name>
        <dbReference type="ChEBI" id="CHEBI:29985"/>
    </ligand>
</feature>
<dbReference type="NCBIfam" id="TIGR03838">
    <property type="entry name" value="queuosine_YadB"/>
    <property type="match status" value="1"/>
</dbReference>
<dbReference type="InterPro" id="IPR049940">
    <property type="entry name" value="GluQ/Sye"/>
</dbReference>
<dbReference type="GO" id="GO:0008270">
    <property type="term" value="F:zinc ion binding"/>
    <property type="evidence" value="ECO:0007669"/>
    <property type="project" value="UniProtKB-UniRule"/>
</dbReference>
<name>A0AB38A6R3_9ACTN</name>
<comment type="function">
    <text evidence="7">Catalyzes the tRNA-independent activation of glutamate in presence of ATP and the subsequent transfer of glutamate onto a tRNA(Asp). Glutamate is transferred on the 2-amino-5-(4,5-dihydroxy-2-cyclopenten-1-yl) moiety of the queuosine in the wobble position of the QUC anticodon.</text>
</comment>
<dbReference type="GO" id="GO:0005524">
    <property type="term" value="F:ATP binding"/>
    <property type="evidence" value="ECO:0007669"/>
    <property type="project" value="UniProtKB-KW"/>
</dbReference>
<feature type="binding site" evidence="7">
    <location>
        <position position="111"/>
    </location>
    <ligand>
        <name>Zn(2+)</name>
        <dbReference type="ChEBI" id="CHEBI:29105"/>
    </ligand>
</feature>
<reference evidence="10 11" key="1">
    <citation type="submission" date="2016-10" db="EMBL/GenBank/DDBJ databases">
        <authorList>
            <person name="Varghese N."/>
            <person name="Submissions S."/>
        </authorList>
    </citation>
    <scope>NUCLEOTIDE SEQUENCE [LARGE SCALE GENOMIC DNA]</scope>
    <source>
        <strain evidence="10 11">DSM 20586</strain>
    </source>
</reference>
<feature type="short sequence motif" description="'KMSKS' region" evidence="7">
    <location>
        <begin position="256"/>
        <end position="260"/>
    </location>
</feature>
<evidence type="ECO:0000256" key="8">
    <source>
        <dbReference type="RuleBase" id="RU363037"/>
    </source>
</evidence>
<dbReference type="HAMAP" id="MF_01428">
    <property type="entry name" value="Glu_Q_tRNA_synth"/>
    <property type="match status" value="1"/>
</dbReference>
<feature type="binding site" evidence="7">
    <location>
        <position position="131"/>
    </location>
    <ligand>
        <name>Zn(2+)</name>
        <dbReference type="ChEBI" id="CHEBI:29105"/>
    </ligand>
</feature>
<feature type="short sequence motif" description="'HIGH' region" evidence="7">
    <location>
        <begin position="20"/>
        <end position="30"/>
    </location>
</feature>
<comment type="cofactor">
    <cofactor evidence="7">
        <name>Zn(2+)</name>
        <dbReference type="ChEBI" id="CHEBI:29105"/>
    </cofactor>
    <text evidence="7">Binds 1 zinc ion per subunit.</text>
</comment>
<organism evidence="10 11">
    <name type="scientific">Atopobium minutum</name>
    <dbReference type="NCBI Taxonomy" id="1381"/>
    <lineage>
        <taxon>Bacteria</taxon>
        <taxon>Bacillati</taxon>
        <taxon>Actinomycetota</taxon>
        <taxon>Coriobacteriia</taxon>
        <taxon>Coriobacteriales</taxon>
        <taxon>Atopobiaceae</taxon>
        <taxon>Atopobium</taxon>
    </lineage>
</organism>
<dbReference type="Proteomes" id="UP000183687">
    <property type="component" value="Unassembled WGS sequence"/>
</dbReference>
<evidence type="ECO:0000313" key="10">
    <source>
        <dbReference type="EMBL" id="SEB71934.1"/>
    </source>
</evidence>
<evidence type="ECO:0000256" key="5">
    <source>
        <dbReference type="ARBA" id="ARBA00022840"/>
    </source>
</evidence>
<feature type="binding site" evidence="7">
    <location>
        <position position="135"/>
    </location>
    <ligand>
        <name>Zn(2+)</name>
        <dbReference type="ChEBI" id="CHEBI:29105"/>
    </ligand>
</feature>